<gene>
    <name evidence="16 17" type="primary">LOC109376985</name>
</gene>
<evidence type="ECO:0000313" key="16">
    <source>
        <dbReference type="RefSeq" id="XP_019488709.1"/>
    </source>
</evidence>
<keyword evidence="8" id="KW-1015">Disulfide bond</keyword>
<keyword evidence="9" id="KW-0675">Receptor</keyword>
<comment type="subcellular location">
    <subcellularLocation>
        <location evidence="1">Cell membrane</location>
        <topology evidence="1">Single-pass type I membrane protein</topology>
    </subcellularLocation>
</comment>
<proteinExistence type="predicted"/>
<evidence type="ECO:0000313" key="15">
    <source>
        <dbReference type="Proteomes" id="UP000694851"/>
    </source>
</evidence>
<evidence type="ECO:0000256" key="2">
    <source>
        <dbReference type="ARBA" id="ARBA00022475"/>
    </source>
</evidence>
<sequence length="310" mass="34453">MLVWLLLTLGAAPKASLLLDPPWSPIFKGQTATLTCKDPHSPAQGYWYHDKEFIKKSEKIQIKKTGCYKCKTDRSSVSDLVCVEFSSGWLVLQAQHPVFEGDDVTLRCQGKDDETIRERNYYKNREKLDGTHNLKSITVRSVSRDSSTYYCTASGKSLLSWTVTSSTLKIPVQELFPPPMLKASPSQPKEGSPVTLTCETRLPPQRSDVQLQFCFFREGQALGSGCSSSPELQIPAMWSEDARSYSCRAQTVTLSVTKRSPWSHIHVQSECLGAALPKPELAQESSTMTSASWDGHQDREGRPAVLAASF</sequence>
<evidence type="ECO:0000256" key="1">
    <source>
        <dbReference type="ARBA" id="ARBA00004251"/>
    </source>
</evidence>
<dbReference type="GeneID" id="109376985"/>
<feature type="domain" description="Ig-like" evidence="14">
    <location>
        <begin position="177"/>
        <end position="257"/>
    </location>
</feature>
<keyword evidence="4 13" id="KW-0732">Signal</keyword>
<keyword evidence="6" id="KW-1133">Transmembrane helix</keyword>
<dbReference type="PROSITE" id="PS50835">
    <property type="entry name" value="IG_LIKE"/>
    <property type="match status" value="2"/>
</dbReference>
<dbReference type="RefSeq" id="XP_019488709.1">
    <property type="nucleotide sequence ID" value="XM_019633164.1"/>
</dbReference>
<dbReference type="GO" id="GO:0006955">
    <property type="term" value="P:immune response"/>
    <property type="evidence" value="ECO:0007669"/>
    <property type="project" value="TreeGrafter"/>
</dbReference>
<evidence type="ECO:0000256" key="5">
    <source>
        <dbReference type="ARBA" id="ARBA00022737"/>
    </source>
</evidence>
<keyword evidence="7" id="KW-0472">Membrane</keyword>
<dbReference type="InterPro" id="IPR013783">
    <property type="entry name" value="Ig-like_fold"/>
</dbReference>
<dbReference type="Proteomes" id="UP000694851">
    <property type="component" value="Unplaced"/>
</dbReference>
<dbReference type="InterPro" id="IPR003599">
    <property type="entry name" value="Ig_sub"/>
</dbReference>
<dbReference type="FunFam" id="2.60.40.10:FF:001308">
    <property type="entry name" value="Fc receptor like 4"/>
    <property type="match status" value="1"/>
</dbReference>
<dbReference type="GO" id="GO:0009897">
    <property type="term" value="C:external side of plasma membrane"/>
    <property type="evidence" value="ECO:0007669"/>
    <property type="project" value="TreeGrafter"/>
</dbReference>
<dbReference type="GO" id="GO:0004888">
    <property type="term" value="F:transmembrane signaling receptor activity"/>
    <property type="evidence" value="ECO:0007669"/>
    <property type="project" value="TreeGrafter"/>
</dbReference>
<dbReference type="GO" id="GO:0007166">
    <property type="term" value="P:cell surface receptor signaling pathway"/>
    <property type="evidence" value="ECO:0007669"/>
    <property type="project" value="TreeGrafter"/>
</dbReference>
<keyword evidence="5" id="KW-0677">Repeat</keyword>
<evidence type="ECO:0000256" key="4">
    <source>
        <dbReference type="ARBA" id="ARBA00022729"/>
    </source>
</evidence>
<dbReference type="InterPro" id="IPR036179">
    <property type="entry name" value="Ig-like_dom_sf"/>
</dbReference>
<dbReference type="PANTHER" id="PTHR11481">
    <property type="entry name" value="IMMUNOGLOBULIN FC RECEPTOR"/>
    <property type="match status" value="1"/>
</dbReference>
<dbReference type="PANTHER" id="PTHR11481:SF93">
    <property type="entry name" value="FC RECEPTOR-LIKE PROTEIN 3"/>
    <property type="match status" value="1"/>
</dbReference>
<dbReference type="InterPro" id="IPR007110">
    <property type="entry name" value="Ig-like_dom"/>
</dbReference>
<dbReference type="InterPro" id="IPR050488">
    <property type="entry name" value="Ig_Fc_receptor"/>
</dbReference>
<evidence type="ECO:0000256" key="9">
    <source>
        <dbReference type="ARBA" id="ARBA00023170"/>
    </source>
</evidence>
<evidence type="ECO:0000256" key="6">
    <source>
        <dbReference type="ARBA" id="ARBA00022989"/>
    </source>
</evidence>
<dbReference type="AlphaFoldDB" id="A0A8B7QKN7"/>
<feature type="signal peptide" evidence="13">
    <location>
        <begin position="1"/>
        <end position="17"/>
    </location>
</feature>
<keyword evidence="3" id="KW-0812">Transmembrane</keyword>
<accession>A0A8B7QKN7</accession>
<feature type="region of interest" description="Disordered" evidence="12">
    <location>
        <begin position="282"/>
        <end position="310"/>
    </location>
</feature>
<feature type="domain" description="Ig-like" evidence="14">
    <location>
        <begin position="13"/>
        <end position="86"/>
    </location>
</feature>
<reference evidence="16 17" key="1">
    <citation type="submission" date="2025-04" db="UniProtKB">
        <authorList>
            <consortium name="RefSeq"/>
        </authorList>
    </citation>
    <scope>IDENTIFICATION</scope>
    <source>
        <tissue evidence="16 17">Muscle</tissue>
    </source>
</reference>
<name>A0A8B7QKN7_HIPAR</name>
<dbReference type="Gene3D" id="2.60.40.10">
    <property type="entry name" value="Immunoglobulins"/>
    <property type="match status" value="3"/>
</dbReference>
<keyword evidence="10" id="KW-0325">Glycoprotein</keyword>
<evidence type="ECO:0000256" key="7">
    <source>
        <dbReference type="ARBA" id="ARBA00023136"/>
    </source>
</evidence>
<dbReference type="SUPFAM" id="SSF48726">
    <property type="entry name" value="Immunoglobulin"/>
    <property type="match status" value="3"/>
</dbReference>
<evidence type="ECO:0000256" key="3">
    <source>
        <dbReference type="ARBA" id="ARBA00022692"/>
    </source>
</evidence>
<dbReference type="SMART" id="SM00409">
    <property type="entry name" value="IG"/>
    <property type="match status" value="3"/>
</dbReference>
<dbReference type="Pfam" id="PF13895">
    <property type="entry name" value="Ig_2"/>
    <property type="match status" value="2"/>
</dbReference>
<feature type="compositionally biased region" description="Polar residues" evidence="12">
    <location>
        <begin position="283"/>
        <end position="292"/>
    </location>
</feature>
<protein>
    <submittedName>
        <fullName evidence="16 17">Fc receptor-like protein 3</fullName>
    </submittedName>
</protein>
<evidence type="ECO:0000259" key="14">
    <source>
        <dbReference type="PROSITE" id="PS50835"/>
    </source>
</evidence>
<evidence type="ECO:0000256" key="12">
    <source>
        <dbReference type="SAM" id="MobiDB-lite"/>
    </source>
</evidence>
<organism evidence="15 17">
    <name type="scientific">Hipposideros armiger</name>
    <name type="common">Great Himalayan leaf-nosed bat</name>
    <dbReference type="NCBI Taxonomy" id="186990"/>
    <lineage>
        <taxon>Eukaryota</taxon>
        <taxon>Metazoa</taxon>
        <taxon>Chordata</taxon>
        <taxon>Craniata</taxon>
        <taxon>Vertebrata</taxon>
        <taxon>Euteleostomi</taxon>
        <taxon>Mammalia</taxon>
        <taxon>Eutheria</taxon>
        <taxon>Laurasiatheria</taxon>
        <taxon>Chiroptera</taxon>
        <taxon>Yinpterochiroptera</taxon>
        <taxon>Rhinolophoidea</taxon>
        <taxon>Hipposideridae</taxon>
        <taxon>Hipposideros</taxon>
    </lineage>
</organism>
<dbReference type="OrthoDB" id="9448246at2759"/>
<dbReference type="KEGG" id="hai:109376985"/>
<evidence type="ECO:0000256" key="13">
    <source>
        <dbReference type="SAM" id="SignalP"/>
    </source>
</evidence>
<evidence type="ECO:0000256" key="11">
    <source>
        <dbReference type="ARBA" id="ARBA00023319"/>
    </source>
</evidence>
<evidence type="ECO:0000256" key="10">
    <source>
        <dbReference type="ARBA" id="ARBA00023180"/>
    </source>
</evidence>
<feature type="chain" id="PRO_5044664588" evidence="13">
    <location>
        <begin position="18"/>
        <end position="310"/>
    </location>
</feature>
<dbReference type="RefSeq" id="XP_019488710.1">
    <property type="nucleotide sequence ID" value="XM_019633165.1"/>
</dbReference>
<keyword evidence="11" id="KW-0393">Immunoglobulin domain</keyword>
<keyword evidence="15" id="KW-1185">Reference proteome</keyword>
<keyword evidence="2" id="KW-1003">Cell membrane</keyword>
<evidence type="ECO:0000256" key="8">
    <source>
        <dbReference type="ARBA" id="ARBA00023157"/>
    </source>
</evidence>
<evidence type="ECO:0000313" key="17">
    <source>
        <dbReference type="RefSeq" id="XP_019488710.1"/>
    </source>
</evidence>